<accession>A0ACC1WQR7</accession>
<comment type="caution">
    <text evidence="1">The sequence shown here is derived from an EMBL/GenBank/DDBJ whole genome shotgun (WGS) entry which is preliminary data.</text>
</comment>
<protein>
    <submittedName>
        <fullName evidence="1">Uncharacterized protein</fullName>
    </submittedName>
</protein>
<keyword evidence="2" id="KW-1185">Reference proteome</keyword>
<sequence>MLLGKRPRPPMKRTTSLSEISFDLGETPASHQSDDRQSNPFNGTTRPKQVAGLEGVDQRILSMVSPRSNPRRYSADVLETPHFLRACGLCKRRLVPGRDIYMYRGDSAFCSLECRQQQMNQDERKEKYSYASSKKQAAATAASSTSGSQVSTKGETVAAV</sequence>
<evidence type="ECO:0000313" key="2">
    <source>
        <dbReference type="Proteomes" id="UP001164539"/>
    </source>
</evidence>
<gene>
    <name evidence="1" type="ORF">OWV82_024558</name>
</gene>
<dbReference type="Proteomes" id="UP001164539">
    <property type="component" value="Chromosome 14"/>
</dbReference>
<dbReference type="EMBL" id="CM051407">
    <property type="protein sequence ID" value="KAJ4701293.1"/>
    <property type="molecule type" value="Genomic_DNA"/>
</dbReference>
<reference evidence="1 2" key="1">
    <citation type="journal article" date="2023" name="Science">
        <title>Complex scaffold remodeling in plant triterpene biosynthesis.</title>
        <authorList>
            <person name="De La Pena R."/>
            <person name="Hodgson H."/>
            <person name="Liu J.C."/>
            <person name="Stephenson M.J."/>
            <person name="Martin A.C."/>
            <person name="Owen C."/>
            <person name="Harkess A."/>
            <person name="Leebens-Mack J."/>
            <person name="Jimenez L.E."/>
            <person name="Osbourn A."/>
            <person name="Sattely E.S."/>
        </authorList>
    </citation>
    <scope>NUCLEOTIDE SEQUENCE [LARGE SCALE GENOMIC DNA]</scope>
    <source>
        <strain evidence="2">cv. JPN11</strain>
        <tissue evidence="1">Leaf</tissue>
    </source>
</reference>
<name>A0ACC1WQR7_MELAZ</name>
<proteinExistence type="predicted"/>
<organism evidence="1 2">
    <name type="scientific">Melia azedarach</name>
    <name type="common">Chinaberry tree</name>
    <dbReference type="NCBI Taxonomy" id="155640"/>
    <lineage>
        <taxon>Eukaryota</taxon>
        <taxon>Viridiplantae</taxon>
        <taxon>Streptophyta</taxon>
        <taxon>Embryophyta</taxon>
        <taxon>Tracheophyta</taxon>
        <taxon>Spermatophyta</taxon>
        <taxon>Magnoliopsida</taxon>
        <taxon>eudicotyledons</taxon>
        <taxon>Gunneridae</taxon>
        <taxon>Pentapetalae</taxon>
        <taxon>rosids</taxon>
        <taxon>malvids</taxon>
        <taxon>Sapindales</taxon>
        <taxon>Meliaceae</taxon>
        <taxon>Melia</taxon>
    </lineage>
</organism>
<evidence type="ECO:0000313" key="1">
    <source>
        <dbReference type="EMBL" id="KAJ4701293.1"/>
    </source>
</evidence>